<feature type="transmembrane region" description="Helical" evidence="1">
    <location>
        <begin position="12"/>
        <end position="33"/>
    </location>
</feature>
<evidence type="ECO:0000256" key="1">
    <source>
        <dbReference type="SAM" id="Phobius"/>
    </source>
</evidence>
<evidence type="ECO:0000313" key="2">
    <source>
        <dbReference type="EMBL" id="SDC89428.1"/>
    </source>
</evidence>
<dbReference type="AlphaFoldDB" id="A0A1G6QAU1"/>
<dbReference type="Proteomes" id="UP000199322">
    <property type="component" value="Unassembled WGS sequence"/>
</dbReference>
<gene>
    <name evidence="2" type="ORF">SAMN04488588_2029</name>
</gene>
<dbReference type="EMBL" id="FMYV01000011">
    <property type="protein sequence ID" value="SDC89428.1"/>
    <property type="molecule type" value="Genomic_DNA"/>
</dbReference>
<proteinExistence type="predicted"/>
<keyword evidence="1" id="KW-1133">Transmembrane helix</keyword>
<protein>
    <submittedName>
        <fullName evidence="2">Uncharacterized protein</fullName>
    </submittedName>
</protein>
<reference evidence="2 3" key="1">
    <citation type="submission" date="2016-10" db="EMBL/GenBank/DDBJ databases">
        <authorList>
            <person name="de Groot N.N."/>
        </authorList>
    </citation>
    <scope>NUCLEOTIDE SEQUENCE [LARGE SCALE GENOMIC DNA]</scope>
    <source>
        <strain evidence="2 3">WG14</strain>
    </source>
</reference>
<organism evidence="2 3">
    <name type="scientific">Geotoga petraea</name>
    <dbReference type="NCBI Taxonomy" id="28234"/>
    <lineage>
        <taxon>Bacteria</taxon>
        <taxon>Thermotogati</taxon>
        <taxon>Thermotogota</taxon>
        <taxon>Thermotogae</taxon>
        <taxon>Petrotogales</taxon>
        <taxon>Petrotogaceae</taxon>
        <taxon>Geotoga</taxon>
    </lineage>
</organism>
<accession>A0A1G6QAU1</accession>
<keyword evidence="1" id="KW-0472">Membrane</keyword>
<keyword evidence="3" id="KW-1185">Reference proteome</keyword>
<sequence length="41" mass="5078">MAGDFHHLLWFYILSTILFPSRQVYIYYVIIYIEKYYLLGN</sequence>
<name>A0A1G6QAU1_9BACT</name>
<keyword evidence="1" id="KW-0812">Transmembrane</keyword>
<evidence type="ECO:0000313" key="3">
    <source>
        <dbReference type="Proteomes" id="UP000199322"/>
    </source>
</evidence>